<name>A0ABP1GAX0_9CHLO</name>
<keyword evidence="5 7" id="KW-1133">Transmembrane helix</keyword>
<dbReference type="PANTHER" id="PTHR30566:SF5">
    <property type="entry name" value="MECHANOSENSITIVE ION CHANNEL PROTEIN 1, MITOCHONDRIAL-RELATED"/>
    <property type="match status" value="1"/>
</dbReference>
<protein>
    <submittedName>
        <fullName evidence="10">G12666 protein</fullName>
    </submittedName>
</protein>
<dbReference type="Gene3D" id="1.10.287.1260">
    <property type="match status" value="1"/>
</dbReference>
<dbReference type="Pfam" id="PF00924">
    <property type="entry name" value="MS_channel_2nd"/>
    <property type="match status" value="1"/>
</dbReference>
<dbReference type="Pfam" id="PF21088">
    <property type="entry name" value="MS_channel_1st"/>
    <property type="match status" value="1"/>
</dbReference>
<dbReference type="Gene3D" id="2.30.30.60">
    <property type="match status" value="1"/>
</dbReference>
<sequence length="316" mass="33333">MATKSVGTFLVPDVSGEAPSLLLEAARATAAAMSSFELIAEAGFLEAPTEADVNIGEAKVSRLVIESGIAAIDQPAKVLIPATAAAHTIRILSLFAQILLDSDHLHAARHHMSRHLAHRLFDILEVVDHGLLGLSEVGVIVFTIWFLLAWKERLLDVVVKIEKRRKDKGKGGAANLERLLLPLSSLSGWGLTAVGALMVIHVLGFNIQPLLTVGGVGGLAFGFGAQAVTSNAISGLNLFLTRPFVVGDKVELKTQTGGSVLHGTVVRIEVMRTIVRTEAGIPVAIPNKAVTEMIVSNESLAHPDSRQAGATTPAAQ</sequence>
<dbReference type="InterPro" id="IPR011014">
    <property type="entry name" value="MscS_channel_TM-2"/>
</dbReference>
<accession>A0ABP1GAX0</accession>
<keyword evidence="6 7" id="KW-0472">Membrane</keyword>
<dbReference type="InterPro" id="IPR010920">
    <property type="entry name" value="LSM_dom_sf"/>
</dbReference>
<reference evidence="10 11" key="1">
    <citation type="submission" date="2024-06" db="EMBL/GenBank/DDBJ databases">
        <authorList>
            <person name="Kraege A."/>
            <person name="Thomma B."/>
        </authorList>
    </citation>
    <scope>NUCLEOTIDE SEQUENCE [LARGE SCALE GENOMIC DNA]</scope>
</reference>
<evidence type="ECO:0000256" key="3">
    <source>
        <dbReference type="ARBA" id="ARBA00022475"/>
    </source>
</evidence>
<evidence type="ECO:0000256" key="4">
    <source>
        <dbReference type="ARBA" id="ARBA00022692"/>
    </source>
</evidence>
<evidence type="ECO:0000259" key="9">
    <source>
        <dbReference type="Pfam" id="PF21088"/>
    </source>
</evidence>
<comment type="similarity">
    <text evidence="2">Belongs to the MscS (TC 1.A.23) family.</text>
</comment>
<dbReference type="InterPro" id="IPR023408">
    <property type="entry name" value="MscS_beta-dom_sf"/>
</dbReference>
<comment type="caution">
    <text evidence="10">The sequence shown here is derived from an EMBL/GenBank/DDBJ whole genome shotgun (WGS) entry which is preliminary data.</text>
</comment>
<keyword evidence="3" id="KW-1003">Cell membrane</keyword>
<gene>
    <name evidence="10" type="primary">g12666</name>
    <name evidence="10" type="ORF">VP750_LOCUS11261</name>
</gene>
<comment type="subcellular location">
    <subcellularLocation>
        <location evidence="1">Cell membrane</location>
        <topology evidence="1">Multi-pass membrane protein</topology>
    </subcellularLocation>
</comment>
<evidence type="ECO:0000313" key="11">
    <source>
        <dbReference type="Proteomes" id="UP001497392"/>
    </source>
</evidence>
<dbReference type="Proteomes" id="UP001497392">
    <property type="component" value="Unassembled WGS sequence"/>
</dbReference>
<proteinExistence type="inferred from homology"/>
<evidence type="ECO:0000256" key="7">
    <source>
        <dbReference type="SAM" id="Phobius"/>
    </source>
</evidence>
<dbReference type="SUPFAM" id="SSF82861">
    <property type="entry name" value="Mechanosensitive channel protein MscS (YggB), transmembrane region"/>
    <property type="match status" value="1"/>
</dbReference>
<organism evidence="10 11">
    <name type="scientific">Coccomyxa viridis</name>
    <dbReference type="NCBI Taxonomy" id="1274662"/>
    <lineage>
        <taxon>Eukaryota</taxon>
        <taxon>Viridiplantae</taxon>
        <taxon>Chlorophyta</taxon>
        <taxon>core chlorophytes</taxon>
        <taxon>Trebouxiophyceae</taxon>
        <taxon>Trebouxiophyceae incertae sedis</taxon>
        <taxon>Coccomyxaceae</taxon>
        <taxon>Coccomyxa</taxon>
    </lineage>
</organism>
<feature type="domain" description="Mechanosensitive ion channel transmembrane helices 2/3" evidence="9">
    <location>
        <begin position="190"/>
        <end position="226"/>
    </location>
</feature>
<keyword evidence="11" id="KW-1185">Reference proteome</keyword>
<dbReference type="InterPro" id="IPR049142">
    <property type="entry name" value="MS_channel_1st"/>
</dbReference>
<evidence type="ECO:0000256" key="2">
    <source>
        <dbReference type="ARBA" id="ARBA00008017"/>
    </source>
</evidence>
<feature type="transmembrane region" description="Helical" evidence="7">
    <location>
        <begin position="186"/>
        <end position="207"/>
    </location>
</feature>
<evidence type="ECO:0000313" key="10">
    <source>
        <dbReference type="EMBL" id="CAL5229355.1"/>
    </source>
</evidence>
<dbReference type="InterPro" id="IPR006685">
    <property type="entry name" value="MscS_channel_2nd"/>
</dbReference>
<dbReference type="SUPFAM" id="SSF50182">
    <property type="entry name" value="Sm-like ribonucleoproteins"/>
    <property type="match status" value="1"/>
</dbReference>
<evidence type="ECO:0000256" key="1">
    <source>
        <dbReference type="ARBA" id="ARBA00004651"/>
    </source>
</evidence>
<dbReference type="EMBL" id="CAXHTA020000020">
    <property type="protein sequence ID" value="CAL5229355.1"/>
    <property type="molecule type" value="Genomic_DNA"/>
</dbReference>
<evidence type="ECO:0000259" key="8">
    <source>
        <dbReference type="Pfam" id="PF00924"/>
    </source>
</evidence>
<evidence type="ECO:0000256" key="5">
    <source>
        <dbReference type="ARBA" id="ARBA00022989"/>
    </source>
</evidence>
<keyword evidence="4 7" id="KW-0812">Transmembrane</keyword>
<dbReference type="PANTHER" id="PTHR30566">
    <property type="entry name" value="YNAI-RELATED MECHANOSENSITIVE ION CHANNEL"/>
    <property type="match status" value="1"/>
</dbReference>
<feature type="transmembrane region" description="Helical" evidence="7">
    <location>
        <begin position="219"/>
        <end position="240"/>
    </location>
</feature>
<feature type="domain" description="Mechanosensitive ion channel MscS" evidence="8">
    <location>
        <begin position="228"/>
        <end position="297"/>
    </location>
</feature>
<evidence type="ECO:0000256" key="6">
    <source>
        <dbReference type="ARBA" id="ARBA00023136"/>
    </source>
</evidence>
<feature type="transmembrane region" description="Helical" evidence="7">
    <location>
        <begin position="130"/>
        <end position="150"/>
    </location>
</feature>